<dbReference type="EMBL" id="WNZX01000005">
    <property type="protein sequence ID" value="MUG70764.1"/>
    <property type="molecule type" value="Genomic_DNA"/>
</dbReference>
<dbReference type="GO" id="GO:0005975">
    <property type="term" value="P:carbohydrate metabolic process"/>
    <property type="evidence" value="ECO:0007669"/>
    <property type="project" value="InterPro"/>
</dbReference>
<comment type="subcellular location">
    <subcellularLocation>
        <location evidence="1">Secreted</location>
    </subcellularLocation>
</comment>
<proteinExistence type="predicted"/>
<dbReference type="PANTHER" id="PTHR34216">
    <property type="match status" value="1"/>
</dbReference>
<keyword evidence="2" id="KW-0732">Signal</keyword>
<dbReference type="RefSeq" id="WP_155614473.1">
    <property type="nucleotide sequence ID" value="NZ_WNZX01000005.1"/>
</dbReference>
<dbReference type="PROSITE" id="PS51677">
    <property type="entry name" value="NODB"/>
    <property type="match status" value="1"/>
</dbReference>
<dbReference type="GO" id="GO:0005576">
    <property type="term" value="C:extracellular region"/>
    <property type="evidence" value="ECO:0007669"/>
    <property type="project" value="UniProtKB-SubCell"/>
</dbReference>
<dbReference type="PANTHER" id="PTHR34216:SF3">
    <property type="entry name" value="POLY-BETA-1,6-N-ACETYL-D-GLUCOSAMINE N-DEACETYLASE"/>
    <property type="match status" value="1"/>
</dbReference>
<dbReference type="AlphaFoldDB" id="A0A7X3CT83"/>
<name>A0A7X3CT83_9BACL</name>
<keyword evidence="5" id="KW-1185">Reference proteome</keyword>
<reference evidence="4 5" key="1">
    <citation type="submission" date="2019-11" db="EMBL/GenBank/DDBJ databases">
        <title>Draft genome sequences of five Paenibacillus species of dairy origin.</title>
        <authorList>
            <person name="Olajide A.M."/>
            <person name="Chen S."/>
            <person name="Lapointe G."/>
        </authorList>
    </citation>
    <scope>NUCLEOTIDE SEQUENCE [LARGE SCALE GENOMIC DNA]</scope>
    <source>
        <strain evidence="4 5">2CS3</strain>
    </source>
</reference>
<dbReference type="InterPro" id="IPR011330">
    <property type="entry name" value="Glyco_hydro/deAcase_b/a-brl"/>
</dbReference>
<dbReference type="Gene3D" id="3.20.20.370">
    <property type="entry name" value="Glycoside hydrolase/deacetylase"/>
    <property type="match status" value="1"/>
</dbReference>
<evidence type="ECO:0000259" key="3">
    <source>
        <dbReference type="PROSITE" id="PS51677"/>
    </source>
</evidence>
<gene>
    <name evidence="4" type="ORF">GNP93_08725</name>
</gene>
<feature type="domain" description="NodB homology" evidence="3">
    <location>
        <begin position="89"/>
        <end position="294"/>
    </location>
</feature>
<dbReference type="InterPro" id="IPR051398">
    <property type="entry name" value="Polysacch_Deacetylase"/>
</dbReference>
<evidence type="ECO:0000256" key="2">
    <source>
        <dbReference type="ARBA" id="ARBA00022729"/>
    </source>
</evidence>
<evidence type="ECO:0000313" key="5">
    <source>
        <dbReference type="Proteomes" id="UP000450917"/>
    </source>
</evidence>
<dbReference type="Pfam" id="PF01522">
    <property type="entry name" value="Polysacc_deac_1"/>
    <property type="match status" value="1"/>
</dbReference>
<protein>
    <submittedName>
        <fullName evidence="4">Polysaccharide deacetylase family protein</fullName>
    </submittedName>
</protein>
<accession>A0A7X3CT83</accession>
<comment type="caution">
    <text evidence="4">The sequence shown here is derived from an EMBL/GenBank/DDBJ whole genome shotgun (WGS) entry which is preliminary data.</text>
</comment>
<sequence>MTRKLLTGLLVAVILISLLELWGTNPKQTYRDQVAVLMYHHVHDTDQSSSTVSSALFRDQLSYLKKQGYTFISLSEFIRFYEGAPVPEKAVLVTFDDGYRSFYDYAFPILKELDIPAVNFIVTQDLAAPDAPSIPALSRENIRELLGYRAGMFDVQCHSNALHYKAGREGALTGRLETGGGPENEAQYIERVSQDSQACAQRLQELYGSPDAAKAYAYPFGIFSDTAKSLIRDAGFRYAFTIVSEMATRSSNPMEIPRINAGNPSIKPEHLDKQIQLRVERVHKPAGDRSVPVQ</sequence>
<evidence type="ECO:0000313" key="4">
    <source>
        <dbReference type="EMBL" id="MUG70764.1"/>
    </source>
</evidence>
<organism evidence="4 5">
    <name type="scientific">Paenibacillus validus</name>
    <dbReference type="NCBI Taxonomy" id="44253"/>
    <lineage>
        <taxon>Bacteria</taxon>
        <taxon>Bacillati</taxon>
        <taxon>Bacillota</taxon>
        <taxon>Bacilli</taxon>
        <taxon>Bacillales</taxon>
        <taxon>Paenibacillaceae</taxon>
        <taxon>Paenibacillus</taxon>
    </lineage>
</organism>
<evidence type="ECO:0000256" key="1">
    <source>
        <dbReference type="ARBA" id="ARBA00004613"/>
    </source>
</evidence>
<dbReference type="CDD" id="cd10918">
    <property type="entry name" value="CE4_NodB_like_5s_6s"/>
    <property type="match status" value="1"/>
</dbReference>
<dbReference type="InterPro" id="IPR002509">
    <property type="entry name" value="NODB_dom"/>
</dbReference>
<dbReference type="Proteomes" id="UP000450917">
    <property type="component" value="Unassembled WGS sequence"/>
</dbReference>
<dbReference type="SUPFAM" id="SSF88713">
    <property type="entry name" value="Glycoside hydrolase/deacetylase"/>
    <property type="match status" value="1"/>
</dbReference>
<dbReference type="GO" id="GO:0016810">
    <property type="term" value="F:hydrolase activity, acting on carbon-nitrogen (but not peptide) bonds"/>
    <property type="evidence" value="ECO:0007669"/>
    <property type="project" value="InterPro"/>
</dbReference>